<dbReference type="PANTHER" id="PTHR47338:SF4">
    <property type="entry name" value="ZN(II)2CYS6 TRANSCRIPTION FACTOR (EUROFUNG)"/>
    <property type="match status" value="1"/>
</dbReference>
<keyword evidence="5" id="KW-0539">Nucleus</keyword>
<dbReference type="GO" id="GO:0006351">
    <property type="term" value="P:DNA-templated transcription"/>
    <property type="evidence" value="ECO:0007669"/>
    <property type="project" value="InterPro"/>
</dbReference>
<evidence type="ECO:0000313" key="9">
    <source>
        <dbReference type="Proteomes" id="UP000700596"/>
    </source>
</evidence>
<proteinExistence type="predicted"/>
<dbReference type="OrthoDB" id="424974at2759"/>
<dbReference type="InterPro" id="IPR001138">
    <property type="entry name" value="Zn2Cys6_DnaBD"/>
</dbReference>
<comment type="caution">
    <text evidence="8">The sequence shown here is derived from an EMBL/GenBank/DDBJ whole genome shotgun (WGS) entry which is preliminary data.</text>
</comment>
<evidence type="ECO:0000256" key="3">
    <source>
        <dbReference type="ARBA" id="ARBA00023015"/>
    </source>
</evidence>
<evidence type="ECO:0000259" key="7">
    <source>
        <dbReference type="SMART" id="SM00906"/>
    </source>
</evidence>
<dbReference type="GO" id="GO:0000981">
    <property type="term" value="F:DNA-binding transcription factor activity, RNA polymerase II-specific"/>
    <property type="evidence" value="ECO:0007669"/>
    <property type="project" value="InterPro"/>
</dbReference>
<reference evidence="8" key="1">
    <citation type="journal article" date="2021" name="Nat. Commun.">
        <title>Genetic determinants of endophytism in the Arabidopsis root mycobiome.</title>
        <authorList>
            <person name="Mesny F."/>
            <person name="Miyauchi S."/>
            <person name="Thiergart T."/>
            <person name="Pickel B."/>
            <person name="Atanasova L."/>
            <person name="Karlsson M."/>
            <person name="Huettel B."/>
            <person name="Barry K.W."/>
            <person name="Haridas S."/>
            <person name="Chen C."/>
            <person name="Bauer D."/>
            <person name="Andreopoulos W."/>
            <person name="Pangilinan J."/>
            <person name="LaButti K."/>
            <person name="Riley R."/>
            <person name="Lipzen A."/>
            <person name="Clum A."/>
            <person name="Drula E."/>
            <person name="Henrissat B."/>
            <person name="Kohler A."/>
            <person name="Grigoriev I.V."/>
            <person name="Martin F.M."/>
            <person name="Hacquard S."/>
        </authorList>
    </citation>
    <scope>NUCLEOTIDE SEQUENCE</scope>
    <source>
        <strain evidence="8">MPI-CAGE-CH-0243</strain>
    </source>
</reference>
<dbReference type="GO" id="GO:0003677">
    <property type="term" value="F:DNA binding"/>
    <property type="evidence" value="ECO:0007669"/>
    <property type="project" value="InterPro"/>
</dbReference>
<keyword evidence="3" id="KW-0805">Transcription regulation</keyword>
<accession>A0A9P9DV74</accession>
<dbReference type="Gene3D" id="4.10.240.10">
    <property type="entry name" value="Zn(2)-C6 fungal-type DNA-binding domain"/>
    <property type="match status" value="1"/>
</dbReference>
<protein>
    <submittedName>
        <fullName evidence="8">Fungal-specific transcription factor domain-containing protein</fullName>
    </submittedName>
</protein>
<dbReference type="AlphaFoldDB" id="A0A9P9DV74"/>
<evidence type="ECO:0000256" key="4">
    <source>
        <dbReference type="ARBA" id="ARBA00023163"/>
    </source>
</evidence>
<keyword evidence="4" id="KW-0804">Transcription</keyword>
<keyword evidence="9" id="KW-1185">Reference proteome</keyword>
<dbReference type="Pfam" id="PF00172">
    <property type="entry name" value="Zn_clus"/>
    <property type="match status" value="1"/>
</dbReference>
<evidence type="ECO:0000256" key="2">
    <source>
        <dbReference type="ARBA" id="ARBA00022723"/>
    </source>
</evidence>
<organism evidence="8 9">
    <name type="scientific">Dendryphion nanum</name>
    <dbReference type="NCBI Taxonomy" id="256645"/>
    <lineage>
        <taxon>Eukaryota</taxon>
        <taxon>Fungi</taxon>
        <taxon>Dikarya</taxon>
        <taxon>Ascomycota</taxon>
        <taxon>Pezizomycotina</taxon>
        <taxon>Dothideomycetes</taxon>
        <taxon>Pleosporomycetidae</taxon>
        <taxon>Pleosporales</taxon>
        <taxon>Torulaceae</taxon>
        <taxon>Dendryphion</taxon>
    </lineage>
</organism>
<dbReference type="EMBL" id="JAGMWT010000007">
    <property type="protein sequence ID" value="KAH7125141.1"/>
    <property type="molecule type" value="Genomic_DNA"/>
</dbReference>
<dbReference type="SMART" id="SM00066">
    <property type="entry name" value="GAL4"/>
    <property type="match status" value="1"/>
</dbReference>
<keyword evidence="2" id="KW-0479">Metal-binding</keyword>
<gene>
    <name evidence="8" type="ORF">B0J11DRAFT_433876</name>
</gene>
<feature type="domain" description="Zn(2)-C6 fungal-type" evidence="6">
    <location>
        <begin position="8"/>
        <end position="53"/>
    </location>
</feature>
<name>A0A9P9DV74_9PLEO</name>
<dbReference type="InterPro" id="IPR036864">
    <property type="entry name" value="Zn2-C6_fun-type_DNA-bd_sf"/>
</dbReference>
<feature type="domain" description="Xylanolytic transcriptional activator regulatory" evidence="7">
    <location>
        <begin position="252"/>
        <end position="324"/>
    </location>
</feature>
<dbReference type="GO" id="GO:0005634">
    <property type="term" value="C:nucleus"/>
    <property type="evidence" value="ECO:0007669"/>
    <property type="project" value="UniProtKB-SubCell"/>
</dbReference>
<sequence length="660" mass="74241">MAEEREHKRVRQACANCRLRKKTRCSGERPVCAFCARLGQTCRYIEDSSSEFGTSPSTSVLQQENLGLAARVALLESRLSMLDAYGSEGASLFGFGGSPSQQLHPSDAQQDNSTLSIRDDGIESIAIAEALCSDFASLLDTGTLQSLADTYFRYCHQQPYSYFHEETFRRDLESRSLPSYLLLAFAATAVRFSSDRCFTGRQVEATDWYSRMAWSEIVEQSFSDAHSLNIRTVQAANMLGVADYVAGRNQLAWVKIGLSIRFAQTLQLGKEPDQLMPLNESEERRHTFWSVYLLDRLVSCGRNRPPALLDTDCTIRLPSRPYSFRKDSNTDPPTLAAIHDIPDKALLEKTDHFALTIFMVSVLGYIVRWAFKHSAAEPRLPWDSRSEFARINGILLSFESYSDACNGNFADILDQHVVCHGSLDEGTACHFAYSHILYHVNQCLLHHPFLLRQHLGSCKVKVPVGFLRGAVLKSREHAVHLSDILRILQQRGCKTYPSFYGYAAILAGVIHRLHSRSERTFEKQEAEARWELCLRFLDQEPVRWESYRRMSTVLREFDPTPTLATKLLSSALDPSPLEPEIEETLWQICDYSWLANSARPTSKANDISPSVTKIPEFEMTIPRSGHTPDFEMLLGGALSLDYSLLDNARGDISAGAASDC</sequence>
<dbReference type="CDD" id="cd12148">
    <property type="entry name" value="fungal_TF_MHR"/>
    <property type="match status" value="1"/>
</dbReference>
<dbReference type="SMART" id="SM00906">
    <property type="entry name" value="Fungal_trans"/>
    <property type="match status" value="1"/>
</dbReference>
<dbReference type="Proteomes" id="UP000700596">
    <property type="component" value="Unassembled WGS sequence"/>
</dbReference>
<dbReference type="InterPro" id="IPR050815">
    <property type="entry name" value="TF_fung"/>
</dbReference>
<dbReference type="SUPFAM" id="SSF57701">
    <property type="entry name" value="Zn2/Cys6 DNA-binding domain"/>
    <property type="match status" value="1"/>
</dbReference>
<evidence type="ECO:0000256" key="1">
    <source>
        <dbReference type="ARBA" id="ARBA00004123"/>
    </source>
</evidence>
<dbReference type="InterPro" id="IPR007219">
    <property type="entry name" value="XnlR_reg_dom"/>
</dbReference>
<dbReference type="Pfam" id="PF04082">
    <property type="entry name" value="Fungal_trans"/>
    <property type="match status" value="1"/>
</dbReference>
<evidence type="ECO:0000259" key="6">
    <source>
        <dbReference type="SMART" id="SM00066"/>
    </source>
</evidence>
<dbReference type="CDD" id="cd00067">
    <property type="entry name" value="GAL4"/>
    <property type="match status" value="1"/>
</dbReference>
<evidence type="ECO:0000256" key="5">
    <source>
        <dbReference type="ARBA" id="ARBA00023242"/>
    </source>
</evidence>
<evidence type="ECO:0000313" key="8">
    <source>
        <dbReference type="EMBL" id="KAH7125141.1"/>
    </source>
</evidence>
<dbReference type="GO" id="GO:0008270">
    <property type="term" value="F:zinc ion binding"/>
    <property type="evidence" value="ECO:0007669"/>
    <property type="project" value="InterPro"/>
</dbReference>
<comment type="subcellular location">
    <subcellularLocation>
        <location evidence="1">Nucleus</location>
    </subcellularLocation>
</comment>
<dbReference type="PANTHER" id="PTHR47338">
    <property type="entry name" value="ZN(II)2CYS6 TRANSCRIPTION FACTOR (EUROFUNG)-RELATED"/>
    <property type="match status" value="1"/>
</dbReference>